<dbReference type="AlphaFoldDB" id="A0A553JSQ3"/>
<sequence length="69" mass="7878">MKINFNIFKGNISWNALIHQLNGDVLLRHVSMKGNLDSRNVDFAYCDETCQGKILNDENKLIGNFSVSY</sequence>
<protein>
    <submittedName>
        <fullName evidence="1">Uncharacterized protein</fullName>
    </submittedName>
</protein>
<proteinExistence type="predicted"/>
<accession>A0A553JSQ3</accession>
<reference evidence="2" key="1">
    <citation type="submission" date="2019-07" db="EMBL/GenBank/DDBJ databases">
        <title>Shewanella sp. YLB-08 draft genomic sequence.</title>
        <authorList>
            <person name="Yu L."/>
        </authorList>
    </citation>
    <scope>NUCLEOTIDE SEQUENCE [LARGE SCALE GENOMIC DNA]</scope>
    <source>
        <strain evidence="2">JCM 20706</strain>
    </source>
</reference>
<evidence type="ECO:0000313" key="2">
    <source>
        <dbReference type="Proteomes" id="UP000318126"/>
    </source>
</evidence>
<dbReference type="RefSeq" id="WP_143563443.1">
    <property type="nucleotide sequence ID" value="NZ_BMPL01000009.1"/>
</dbReference>
<evidence type="ECO:0000313" key="1">
    <source>
        <dbReference type="EMBL" id="TRY15411.1"/>
    </source>
</evidence>
<dbReference type="EMBL" id="VKGK01000004">
    <property type="protein sequence ID" value="TRY15411.1"/>
    <property type="molecule type" value="Genomic_DNA"/>
</dbReference>
<dbReference type="OrthoDB" id="5819165at2"/>
<keyword evidence="2" id="KW-1185">Reference proteome</keyword>
<organism evidence="1 2">
    <name type="scientific">Shewanella hanedai</name>
    <name type="common">Alteromonas hanedai</name>
    <dbReference type="NCBI Taxonomy" id="25"/>
    <lineage>
        <taxon>Bacteria</taxon>
        <taxon>Pseudomonadati</taxon>
        <taxon>Pseudomonadota</taxon>
        <taxon>Gammaproteobacteria</taxon>
        <taxon>Alteromonadales</taxon>
        <taxon>Shewanellaceae</taxon>
        <taxon>Shewanella</taxon>
    </lineage>
</organism>
<gene>
    <name evidence="1" type="ORF">FN961_04940</name>
</gene>
<dbReference type="Proteomes" id="UP000318126">
    <property type="component" value="Unassembled WGS sequence"/>
</dbReference>
<name>A0A553JSQ3_SHEHA</name>
<comment type="caution">
    <text evidence="1">The sequence shown here is derived from an EMBL/GenBank/DDBJ whole genome shotgun (WGS) entry which is preliminary data.</text>
</comment>